<comment type="caution">
    <text evidence="2">The sequence shown here is derived from an EMBL/GenBank/DDBJ whole genome shotgun (WGS) entry which is preliminary data.</text>
</comment>
<feature type="region of interest" description="Disordered" evidence="1">
    <location>
        <begin position="101"/>
        <end position="123"/>
    </location>
</feature>
<evidence type="ECO:0000256" key="1">
    <source>
        <dbReference type="SAM" id="MobiDB-lite"/>
    </source>
</evidence>
<reference evidence="3" key="1">
    <citation type="submission" date="2018-05" db="EMBL/GenBank/DDBJ databases">
        <title>Zavarzinia sp. HR-AS.</title>
        <authorList>
            <person name="Lee Y."/>
            <person name="Jeon C.O."/>
        </authorList>
    </citation>
    <scope>NUCLEOTIDE SEQUENCE [LARGE SCALE GENOMIC DNA]</scope>
    <source>
        <strain evidence="3">DSM 1231</strain>
    </source>
</reference>
<keyword evidence="3" id="KW-1185">Reference proteome</keyword>
<evidence type="ECO:0000313" key="3">
    <source>
        <dbReference type="Proteomes" id="UP000246077"/>
    </source>
</evidence>
<name>A0A317DWI0_9PROT</name>
<proteinExistence type="predicted"/>
<dbReference type="RefSeq" id="WP_093809217.1">
    <property type="nucleotide sequence ID" value="NZ_QGLF01000005.1"/>
</dbReference>
<dbReference type="EMBL" id="QGLF01000005">
    <property type="protein sequence ID" value="PWR18782.1"/>
    <property type="molecule type" value="Genomic_DNA"/>
</dbReference>
<protein>
    <submittedName>
        <fullName evidence="2">Uncharacterized protein</fullName>
    </submittedName>
</protein>
<accession>A0A317DWI0</accession>
<dbReference type="OrthoDB" id="8453606at2"/>
<sequence length="123" mass="13499">MHEVSITGLNRVSQPKPNKGGNTILAFFDCQANGLALAGCAFVRTARQGLTVWPPKLEGTDAARRSVGITDEHLRKLMVRQAQEVYRALGGTDGEWIKTWDEEKSDQADEGNGLRRFLSNGAE</sequence>
<gene>
    <name evidence="2" type="ORF">DKG75_17515</name>
</gene>
<organism evidence="2 3">
    <name type="scientific">Zavarzinia compransoris</name>
    <dbReference type="NCBI Taxonomy" id="1264899"/>
    <lineage>
        <taxon>Bacteria</taxon>
        <taxon>Pseudomonadati</taxon>
        <taxon>Pseudomonadota</taxon>
        <taxon>Alphaproteobacteria</taxon>
        <taxon>Rhodospirillales</taxon>
        <taxon>Zavarziniaceae</taxon>
        <taxon>Zavarzinia</taxon>
    </lineage>
</organism>
<dbReference type="Proteomes" id="UP000246077">
    <property type="component" value="Unassembled WGS sequence"/>
</dbReference>
<dbReference type="AlphaFoldDB" id="A0A317DWI0"/>
<evidence type="ECO:0000313" key="2">
    <source>
        <dbReference type="EMBL" id="PWR18782.1"/>
    </source>
</evidence>